<evidence type="ECO:0000256" key="3">
    <source>
        <dbReference type="ARBA" id="ARBA00022723"/>
    </source>
</evidence>
<evidence type="ECO:0000256" key="5">
    <source>
        <dbReference type="ARBA" id="ARBA00023004"/>
    </source>
</evidence>
<dbReference type="SUPFAM" id="SSF102114">
    <property type="entry name" value="Radical SAM enzymes"/>
    <property type="match status" value="1"/>
</dbReference>
<dbReference type="Pfam" id="PF13353">
    <property type="entry name" value="Fer4_12"/>
    <property type="match status" value="1"/>
</dbReference>
<protein>
    <submittedName>
        <fullName evidence="8">QueE</fullName>
    </submittedName>
</protein>
<evidence type="ECO:0000313" key="9">
    <source>
        <dbReference type="Proteomes" id="UP000503037"/>
    </source>
</evidence>
<reference evidence="9" key="1">
    <citation type="submission" date="2020-04" db="EMBL/GenBank/DDBJ databases">
        <authorList>
            <person name="Ma R."/>
            <person name="Lai J."/>
            <person name="Yang Y."/>
            <person name="Jiao N."/>
            <person name="Zhang R."/>
        </authorList>
    </citation>
    <scope>NUCLEOTIDE SEQUENCE [LARGE SCALE GENOMIC DNA]</scope>
</reference>
<organism evidence="8 9">
    <name type="scientific">Alteromonas phage vB_AcoS-R7M</name>
    <dbReference type="NCBI Taxonomy" id="2729541"/>
    <lineage>
        <taxon>Viruses</taxon>
        <taxon>Duplodnaviria</taxon>
        <taxon>Heunggongvirae</taxon>
        <taxon>Uroviricota</taxon>
        <taxon>Caudoviricetes</taxon>
        <taxon>Queuovirinae</taxon>
        <taxon>Amoyvirus</taxon>
        <taxon>Amoyvirus R7M</taxon>
    </lineage>
</organism>
<dbReference type="GO" id="GO:0051539">
    <property type="term" value="F:4 iron, 4 sulfur cluster binding"/>
    <property type="evidence" value="ECO:0007669"/>
    <property type="project" value="UniProtKB-KW"/>
</dbReference>
<keyword evidence="6" id="KW-0411">Iron-sulfur</keyword>
<accession>A0A6M3YNN8</accession>
<keyword evidence="5" id="KW-0408">Iron</keyword>
<dbReference type="SFLD" id="SFLDS00029">
    <property type="entry name" value="Radical_SAM"/>
    <property type="match status" value="1"/>
</dbReference>
<dbReference type="Gene3D" id="3.20.20.70">
    <property type="entry name" value="Aldolase class I"/>
    <property type="match status" value="1"/>
</dbReference>
<dbReference type="InterPro" id="IPR024924">
    <property type="entry name" value="7-CO-7-deazaguanine_synth-like"/>
</dbReference>
<dbReference type="PANTHER" id="PTHR42836:SF1">
    <property type="entry name" value="7-CARBOXY-7-DEAZAGUANINE SYNTHASE"/>
    <property type="match status" value="1"/>
</dbReference>
<keyword evidence="9" id="KW-1185">Reference proteome</keyword>
<dbReference type="InterPro" id="IPR013785">
    <property type="entry name" value="Aldolase_TIM"/>
</dbReference>
<keyword evidence="3" id="KW-0479">Metal-binding</keyword>
<dbReference type="PIRSF" id="PIRSF000370">
    <property type="entry name" value="QueE"/>
    <property type="match status" value="1"/>
</dbReference>
<gene>
    <name evidence="8" type="ORF">vBAcoSR7M_49</name>
</gene>
<name>A0A6M3YNN8_9CAUD</name>
<keyword evidence="2" id="KW-0949">S-adenosyl-L-methionine</keyword>
<dbReference type="InterPro" id="IPR007197">
    <property type="entry name" value="rSAM"/>
</dbReference>
<keyword evidence="7" id="KW-0456">Lyase</keyword>
<evidence type="ECO:0000313" key="8">
    <source>
        <dbReference type="EMBL" id="QJI53371.1"/>
    </source>
</evidence>
<evidence type="ECO:0000256" key="7">
    <source>
        <dbReference type="ARBA" id="ARBA00023239"/>
    </source>
</evidence>
<proteinExistence type="inferred from homology"/>
<keyword evidence="4" id="KW-0460">Magnesium</keyword>
<keyword evidence="1" id="KW-0004">4Fe-4S</keyword>
<dbReference type="InterPro" id="IPR058240">
    <property type="entry name" value="rSAM_sf"/>
</dbReference>
<dbReference type="PANTHER" id="PTHR42836">
    <property type="entry name" value="7-CARBOXY-7-DEAZAGUANINE SYNTHASE"/>
    <property type="match status" value="1"/>
</dbReference>
<evidence type="ECO:0000256" key="6">
    <source>
        <dbReference type="ARBA" id="ARBA00023014"/>
    </source>
</evidence>
<dbReference type="GO" id="GO:0016829">
    <property type="term" value="F:lyase activity"/>
    <property type="evidence" value="ECO:0007669"/>
    <property type="project" value="UniProtKB-KW"/>
</dbReference>
<sequence>MLNQQPAEKQILTDRSKLEVHSIFPTIQGEGPFSGCPAIFVRLAGCNLQCPGCDTDYTSSRETMHTNQVVKGIMYCHTRAMPGVKNALVVITGGEPFRQNITLLCQALVEEGYDVQIETNGSLRPPPGFPDGVTVVCSPKTARINKETADRADCFKYVLKRNCIHYDGLPTQALDNGSDETIVARPPEDFEGDIYLQPMDEKDVELNKANIEAVVKSCIQFGYILQLQTHKYIGVE</sequence>
<dbReference type="HAMAP" id="MF_00917">
    <property type="entry name" value="QueE"/>
    <property type="match status" value="1"/>
</dbReference>
<dbReference type="GO" id="GO:0046872">
    <property type="term" value="F:metal ion binding"/>
    <property type="evidence" value="ECO:0007669"/>
    <property type="project" value="UniProtKB-KW"/>
</dbReference>
<evidence type="ECO:0000256" key="1">
    <source>
        <dbReference type="ARBA" id="ARBA00022485"/>
    </source>
</evidence>
<evidence type="ECO:0000256" key="4">
    <source>
        <dbReference type="ARBA" id="ARBA00022842"/>
    </source>
</evidence>
<dbReference type="Proteomes" id="UP000503037">
    <property type="component" value="Segment"/>
</dbReference>
<dbReference type="EMBL" id="MT345684">
    <property type="protein sequence ID" value="QJI53371.1"/>
    <property type="molecule type" value="Genomic_DNA"/>
</dbReference>
<evidence type="ECO:0000256" key="2">
    <source>
        <dbReference type="ARBA" id="ARBA00022691"/>
    </source>
</evidence>